<dbReference type="RefSeq" id="WP_267610614.1">
    <property type="nucleotide sequence ID" value="NZ_JAOVZQ010000001.1"/>
</dbReference>
<accession>A0ABT3Y9V7</accession>
<dbReference type="EMBL" id="JAOVZQ010000001">
    <property type="protein sequence ID" value="MCY0092644.1"/>
    <property type="molecule type" value="Genomic_DNA"/>
</dbReference>
<proteinExistence type="predicted"/>
<comment type="caution">
    <text evidence="1">The sequence shown here is derived from an EMBL/GenBank/DDBJ whole genome shotgun (WGS) entry which is preliminary data.</text>
</comment>
<gene>
    <name evidence="1" type="ORF">OEG82_01080</name>
</gene>
<dbReference type="InterPro" id="IPR021295">
    <property type="entry name" value="DUF2867"/>
</dbReference>
<sequence>MKAREIEVDLPHPALPGADWADCFEVQSDQNGLNAEQAAHQAFGRLPSWVAPLMALRNLVVRPFGLKGGLKGDPETAAAGTRRIGMFPIISNTAREIVLGFDDSHLDFRIVVETDVRPAGTAVRLMTLVRRHNRFGRAYLAVIMPFHKRIVAAALSRAG</sequence>
<evidence type="ECO:0000313" key="2">
    <source>
        <dbReference type="Proteomes" id="UP001081283"/>
    </source>
</evidence>
<dbReference type="Pfam" id="PF11066">
    <property type="entry name" value="DUF2867"/>
    <property type="match status" value="1"/>
</dbReference>
<dbReference type="Proteomes" id="UP001081283">
    <property type="component" value="Unassembled WGS sequence"/>
</dbReference>
<keyword evidence="2" id="KW-1185">Reference proteome</keyword>
<organism evidence="1 2">
    <name type="scientific">Hoeflea ulvae</name>
    <dbReference type="NCBI Taxonomy" id="2983764"/>
    <lineage>
        <taxon>Bacteria</taxon>
        <taxon>Pseudomonadati</taxon>
        <taxon>Pseudomonadota</taxon>
        <taxon>Alphaproteobacteria</taxon>
        <taxon>Hyphomicrobiales</taxon>
        <taxon>Rhizobiaceae</taxon>
        <taxon>Hoeflea</taxon>
    </lineage>
</organism>
<reference evidence="1" key="1">
    <citation type="submission" date="2022-10" db="EMBL/GenBank/DDBJ databases">
        <title>Hoeflea sp. J2-29, isolated from marine algae.</title>
        <authorList>
            <person name="Kristyanto S."/>
            <person name="Kim J.M."/>
            <person name="Jeon C.O."/>
        </authorList>
    </citation>
    <scope>NUCLEOTIDE SEQUENCE</scope>
    <source>
        <strain evidence="1">J2-29</strain>
    </source>
</reference>
<evidence type="ECO:0000313" key="1">
    <source>
        <dbReference type="EMBL" id="MCY0092644.1"/>
    </source>
</evidence>
<protein>
    <submittedName>
        <fullName evidence="1">DUF2867 domain-containing protein</fullName>
    </submittedName>
</protein>
<name>A0ABT3Y9V7_9HYPH</name>